<gene>
    <name evidence="1" type="ORF">BJ970_003872</name>
</gene>
<dbReference type="AlphaFoldDB" id="A0A840QCJ0"/>
<protein>
    <submittedName>
        <fullName evidence="1">Uncharacterized protein</fullName>
    </submittedName>
</protein>
<evidence type="ECO:0000313" key="2">
    <source>
        <dbReference type="Proteomes" id="UP000584374"/>
    </source>
</evidence>
<organism evidence="1 2">
    <name type="scientific">Saccharopolyspora phatthalungensis</name>
    <dbReference type="NCBI Taxonomy" id="664693"/>
    <lineage>
        <taxon>Bacteria</taxon>
        <taxon>Bacillati</taxon>
        <taxon>Actinomycetota</taxon>
        <taxon>Actinomycetes</taxon>
        <taxon>Pseudonocardiales</taxon>
        <taxon>Pseudonocardiaceae</taxon>
        <taxon>Saccharopolyspora</taxon>
    </lineage>
</organism>
<proteinExistence type="predicted"/>
<dbReference type="EMBL" id="JACHIW010000001">
    <property type="protein sequence ID" value="MBB5156338.1"/>
    <property type="molecule type" value="Genomic_DNA"/>
</dbReference>
<sequence length="42" mass="5122">MRSTAWGQRLFLSRDTELGENLALNIFKERQGELVEKWWKQR</sequence>
<dbReference type="RefSeq" id="WP_281399452.1">
    <property type="nucleotide sequence ID" value="NZ_JACHIW010000001.1"/>
</dbReference>
<dbReference type="Proteomes" id="UP000584374">
    <property type="component" value="Unassembled WGS sequence"/>
</dbReference>
<reference evidence="1 2" key="1">
    <citation type="submission" date="2020-08" db="EMBL/GenBank/DDBJ databases">
        <title>Sequencing the genomes of 1000 actinobacteria strains.</title>
        <authorList>
            <person name="Klenk H.-P."/>
        </authorList>
    </citation>
    <scope>NUCLEOTIDE SEQUENCE [LARGE SCALE GENOMIC DNA]</scope>
    <source>
        <strain evidence="1 2">DSM 45584</strain>
    </source>
</reference>
<name>A0A840QCJ0_9PSEU</name>
<accession>A0A840QCJ0</accession>
<comment type="caution">
    <text evidence="1">The sequence shown here is derived from an EMBL/GenBank/DDBJ whole genome shotgun (WGS) entry which is preliminary data.</text>
</comment>
<keyword evidence="2" id="KW-1185">Reference proteome</keyword>
<evidence type="ECO:0000313" key="1">
    <source>
        <dbReference type="EMBL" id="MBB5156338.1"/>
    </source>
</evidence>